<dbReference type="PANTHER" id="PTHR21310">
    <property type="entry name" value="AMINOGLYCOSIDE PHOSPHOTRANSFERASE-RELATED-RELATED"/>
    <property type="match status" value="1"/>
</dbReference>
<dbReference type="Gene3D" id="3.90.1200.10">
    <property type="match status" value="1"/>
</dbReference>
<dbReference type="AlphaFoldDB" id="A0A168LGP8"/>
<dbReference type="InterPro" id="IPR002575">
    <property type="entry name" value="Aminoglycoside_PTrfase"/>
</dbReference>
<organism evidence="2 3">
    <name type="scientific">Paenibacillus glacialis</name>
    <dbReference type="NCBI Taxonomy" id="494026"/>
    <lineage>
        <taxon>Bacteria</taxon>
        <taxon>Bacillati</taxon>
        <taxon>Bacillota</taxon>
        <taxon>Bacilli</taxon>
        <taxon>Bacillales</taxon>
        <taxon>Paenibacillaceae</taxon>
        <taxon>Paenibacillus</taxon>
    </lineage>
</organism>
<keyword evidence="2" id="KW-0808">Transferase</keyword>
<evidence type="ECO:0000313" key="3">
    <source>
        <dbReference type="Proteomes" id="UP000076967"/>
    </source>
</evidence>
<keyword evidence="3" id="KW-1185">Reference proteome</keyword>
<dbReference type="Pfam" id="PF01636">
    <property type="entry name" value="APH"/>
    <property type="match status" value="1"/>
</dbReference>
<accession>A0A168LGP8</accession>
<dbReference type="EMBL" id="LVJH01000015">
    <property type="protein sequence ID" value="OAB43370.1"/>
    <property type="molecule type" value="Genomic_DNA"/>
</dbReference>
<evidence type="ECO:0000313" key="2">
    <source>
        <dbReference type="EMBL" id="OAB43370.1"/>
    </source>
</evidence>
<dbReference type="Proteomes" id="UP000076967">
    <property type="component" value="Unassembled WGS sequence"/>
</dbReference>
<sequence>MTTQIYFASNKLGIITNDQLQLMLNRFNLGTLISSEKTSLGVMGQTMFVSSSTGDYILKGNPLFHGQFLEEKFFIDHLNQHTSLHVPSPYLIDESEDIFGWSYSIMPRLPGSHMNAVDIQSILTTTEDKESLVLLAAHTLAELHNWKVEQYGEFDPQLHTVRPFEGSYRTWLYTTIRYWINDATKYSTITTQDLTWVEQILEGSQDIFDDLNSPTYVMGDFKPENFLIDKHNNEWSISGVFDFTTSYFGDGIADLPKMTTMYLENGDDELARMFLSSYLKSTKQQAFRERFRVHMLHHCALVWGCAKATQHVTWDDELSFTQWAQRFTEFSIYK</sequence>
<name>A0A168LGP8_9BACL</name>
<reference evidence="2 3" key="1">
    <citation type="submission" date="2016-03" db="EMBL/GenBank/DDBJ databases">
        <title>Draft genome sequence of Paenibacillus glacialis DSM 22343.</title>
        <authorList>
            <person name="Shin S.-K."/>
            <person name="Yi H."/>
        </authorList>
    </citation>
    <scope>NUCLEOTIDE SEQUENCE [LARGE SCALE GENOMIC DNA]</scope>
    <source>
        <strain evidence="2 3">DSM 22343</strain>
    </source>
</reference>
<dbReference type="SUPFAM" id="SSF56112">
    <property type="entry name" value="Protein kinase-like (PK-like)"/>
    <property type="match status" value="1"/>
</dbReference>
<feature type="domain" description="Aminoglycoside phosphotransferase" evidence="1">
    <location>
        <begin position="45"/>
        <end position="281"/>
    </location>
</feature>
<dbReference type="GO" id="GO:0016740">
    <property type="term" value="F:transferase activity"/>
    <property type="evidence" value="ECO:0007669"/>
    <property type="project" value="UniProtKB-KW"/>
</dbReference>
<proteinExistence type="predicted"/>
<dbReference type="OrthoDB" id="2801014at2"/>
<comment type="caution">
    <text evidence="2">The sequence shown here is derived from an EMBL/GenBank/DDBJ whole genome shotgun (WGS) entry which is preliminary data.</text>
</comment>
<dbReference type="STRING" id="494026.PGLA_08985"/>
<dbReference type="Gene3D" id="3.30.200.20">
    <property type="entry name" value="Phosphorylase Kinase, domain 1"/>
    <property type="match status" value="1"/>
</dbReference>
<dbReference type="InterPro" id="IPR051678">
    <property type="entry name" value="AGP_Transferase"/>
</dbReference>
<protein>
    <submittedName>
        <fullName evidence="2">Phosphotransferase</fullName>
    </submittedName>
</protein>
<gene>
    <name evidence="2" type="ORF">PGLA_08985</name>
</gene>
<dbReference type="RefSeq" id="WP_068531756.1">
    <property type="nucleotide sequence ID" value="NZ_LVJH01000015.1"/>
</dbReference>
<evidence type="ECO:0000259" key="1">
    <source>
        <dbReference type="Pfam" id="PF01636"/>
    </source>
</evidence>
<dbReference type="InterPro" id="IPR011009">
    <property type="entry name" value="Kinase-like_dom_sf"/>
</dbReference>